<evidence type="ECO:0008006" key="5">
    <source>
        <dbReference type="Google" id="ProtNLM"/>
    </source>
</evidence>
<feature type="compositionally biased region" description="Pro residues" evidence="1">
    <location>
        <begin position="106"/>
        <end position="115"/>
    </location>
</feature>
<evidence type="ECO:0000256" key="1">
    <source>
        <dbReference type="SAM" id="MobiDB-lite"/>
    </source>
</evidence>
<evidence type="ECO:0000256" key="2">
    <source>
        <dbReference type="SAM" id="Phobius"/>
    </source>
</evidence>
<name>A0ABT1JPK7_ACTCY</name>
<dbReference type="NCBIfam" id="NF047839">
    <property type="entry name" value="PspM_Rv2743c"/>
    <property type="match status" value="1"/>
</dbReference>
<keyword evidence="4" id="KW-1185">Reference proteome</keyword>
<feature type="transmembrane region" description="Helical" evidence="2">
    <location>
        <begin position="44"/>
        <end position="61"/>
    </location>
</feature>
<dbReference type="EMBL" id="AUBJ02000001">
    <property type="protein sequence ID" value="MCP2334462.1"/>
    <property type="molecule type" value="Genomic_DNA"/>
</dbReference>
<feature type="region of interest" description="Disordered" evidence="1">
    <location>
        <begin position="101"/>
        <end position="124"/>
    </location>
</feature>
<dbReference type="Pfam" id="PF25587">
    <property type="entry name" value="Rv2743c"/>
    <property type="match status" value="1"/>
</dbReference>
<feature type="transmembrane region" description="Helical" evidence="2">
    <location>
        <begin position="73"/>
        <end position="90"/>
    </location>
</feature>
<gene>
    <name evidence="3" type="ORF">G443_004732</name>
</gene>
<reference evidence="3 4" key="1">
    <citation type="submission" date="2022-06" db="EMBL/GenBank/DDBJ databases">
        <title>Genomic Encyclopedia of Type Strains, Phase I: the one thousand microbial genomes (KMG-I) project.</title>
        <authorList>
            <person name="Kyrpides N."/>
        </authorList>
    </citation>
    <scope>NUCLEOTIDE SEQUENCE [LARGE SCALE GENOMIC DNA]</scope>
    <source>
        <strain evidence="3 4">DSM 43889</strain>
    </source>
</reference>
<evidence type="ECO:0000313" key="4">
    <source>
        <dbReference type="Proteomes" id="UP000791080"/>
    </source>
</evidence>
<keyword evidence="2" id="KW-0812">Transmembrane</keyword>
<sequence>MSDLVSVANQAGGLIASKFRQGLDKWRDPRAQLLRKRRRARRGLYVKTGLAALAGAFAFTVGSEPGLETSEVVVGGVSALIGASAVSSGVRTVRLYRTPLPEEAVAPPPPPPLPDPGSAAHKPMRRLADAEASLAELLHQLSTPVGGAPLVPEESVRRIRGTAREAGDAARAAAARLQAVERARDASPASERAALAGDIDRLAARLHDGVDGFGRLVATAGRTVAAHDHDTSAPALTEAADYLDGLAAGLRELSRSPRL</sequence>
<protein>
    <recommendedName>
        <fullName evidence="5">DUF3618 family protein</fullName>
    </recommendedName>
</protein>
<evidence type="ECO:0000313" key="3">
    <source>
        <dbReference type="EMBL" id="MCP2334462.1"/>
    </source>
</evidence>
<keyword evidence="2" id="KW-0472">Membrane</keyword>
<dbReference type="Proteomes" id="UP000791080">
    <property type="component" value="Unassembled WGS sequence"/>
</dbReference>
<dbReference type="InterPro" id="IPR057952">
    <property type="entry name" value="Rv2743c-like"/>
</dbReference>
<proteinExistence type="predicted"/>
<comment type="caution">
    <text evidence="3">The sequence shown here is derived from an EMBL/GenBank/DDBJ whole genome shotgun (WGS) entry which is preliminary data.</text>
</comment>
<keyword evidence="2" id="KW-1133">Transmembrane helix</keyword>
<organism evidence="3 4">
    <name type="scientific">Actinoalloteichus caeruleus DSM 43889</name>
    <dbReference type="NCBI Taxonomy" id="1120930"/>
    <lineage>
        <taxon>Bacteria</taxon>
        <taxon>Bacillati</taxon>
        <taxon>Actinomycetota</taxon>
        <taxon>Actinomycetes</taxon>
        <taxon>Pseudonocardiales</taxon>
        <taxon>Pseudonocardiaceae</taxon>
        <taxon>Actinoalloteichus</taxon>
        <taxon>Actinoalloteichus cyanogriseus</taxon>
    </lineage>
</organism>
<accession>A0ABT1JPK7</accession>